<keyword evidence="5 7" id="KW-0378">Hydrolase</keyword>
<name>A0ABT2Y748_9MOLU</name>
<dbReference type="InterPro" id="IPR026891">
    <property type="entry name" value="Fn3-like"/>
</dbReference>
<dbReference type="EC" id="3.2.1.21" evidence="3"/>
<dbReference type="GO" id="GO:0016787">
    <property type="term" value="F:hydrolase activity"/>
    <property type="evidence" value="ECO:0007669"/>
    <property type="project" value="UniProtKB-KW"/>
</dbReference>
<dbReference type="InterPro" id="IPR017853">
    <property type="entry name" value="GH"/>
</dbReference>
<reference evidence="9" key="1">
    <citation type="submission" date="2022-09" db="EMBL/GenBank/DDBJ databases">
        <title>Novel Mycoplasma species identified in domestic and wild animals.</title>
        <authorList>
            <person name="Volokhov D.V."/>
            <person name="Furtak V.A."/>
            <person name="Zagorodnyaya T.A."/>
        </authorList>
    </citation>
    <scope>NUCLEOTIDE SEQUENCE</scope>
    <source>
        <strain evidence="9">Oakley</strain>
    </source>
</reference>
<evidence type="ECO:0000256" key="6">
    <source>
        <dbReference type="ARBA" id="ARBA00023295"/>
    </source>
</evidence>
<dbReference type="SMART" id="SM01217">
    <property type="entry name" value="Fn3_like"/>
    <property type="match status" value="1"/>
</dbReference>
<keyword evidence="4" id="KW-0732">Signal</keyword>
<accession>A0ABT2Y748</accession>
<dbReference type="InterPro" id="IPR051915">
    <property type="entry name" value="Cellulose_Degrad_GH3"/>
</dbReference>
<comment type="caution">
    <text evidence="9">The sequence shown here is derived from an EMBL/GenBank/DDBJ whole genome shotgun (WGS) entry which is preliminary data.</text>
</comment>
<evidence type="ECO:0000259" key="8">
    <source>
        <dbReference type="SMART" id="SM01217"/>
    </source>
</evidence>
<dbReference type="PROSITE" id="PS00775">
    <property type="entry name" value="GLYCOSYL_HYDROL_F3"/>
    <property type="match status" value="1"/>
</dbReference>
<dbReference type="PRINTS" id="PR00133">
    <property type="entry name" value="GLHYDRLASE3"/>
</dbReference>
<dbReference type="EMBL" id="JAOVQM010000006">
    <property type="protein sequence ID" value="MCV2232561.1"/>
    <property type="molecule type" value="Genomic_DNA"/>
</dbReference>
<organism evidence="9 10">
    <name type="scientific">Paracholeplasma manati</name>
    <dbReference type="NCBI Taxonomy" id="591373"/>
    <lineage>
        <taxon>Bacteria</taxon>
        <taxon>Bacillati</taxon>
        <taxon>Mycoplasmatota</taxon>
        <taxon>Mollicutes</taxon>
        <taxon>Acholeplasmatales</taxon>
        <taxon>Acholeplasmataceae</taxon>
        <taxon>Paracholeplasma</taxon>
    </lineage>
</organism>
<evidence type="ECO:0000256" key="1">
    <source>
        <dbReference type="ARBA" id="ARBA00000448"/>
    </source>
</evidence>
<dbReference type="Proteomes" id="UP001177160">
    <property type="component" value="Unassembled WGS sequence"/>
</dbReference>
<evidence type="ECO:0000256" key="4">
    <source>
        <dbReference type="ARBA" id="ARBA00022729"/>
    </source>
</evidence>
<evidence type="ECO:0000256" key="3">
    <source>
        <dbReference type="ARBA" id="ARBA00012744"/>
    </source>
</evidence>
<dbReference type="SUPFAM" id="SSF51445">
    <property type="entry name" value="(Trans)glycosidases"/>
    <property type="match status" value="1"/>
</dbReference>
<sequence length="708" mass="78873">MISIETVMKNLTIEEKIGQLMQLAPFFFIGDLKKEVYGPIQALGLKESEVFLSGSVLGIGNASEMKRVQQAYLEKSRHKIPLIFMADIIHGYKTIFPVPLAMAASFNPTLVKKAARISALEAQTAGIHVTFSPMADLSRDPRWGRVVEGFGEDPYLNQVYAKAMVEGYQHDGIDKVGNLASCVKHFAAYGASEAGRDYNTVDLSRLNLHQYYMSGYKAAVEAGARLVMTSFNIVEGIPATQNKYLLRDVLKQDWQFDGVVISDYDSLRQTIEHGTSENDREAAKKAILGGLDIEMATSSYVLNLKSLIESNEVPMALLDDAVYRVLKLKQDLGLFEDPFKGADEIKEKTFVLSDENKKVALEVARESMVLLKNDGILPLKKTQKIALMGEYVALTDTIGPWHWHGRHEDCIPLYEAISEYAKPNLISNQNTLSNLSETEYAGLLDADVVVVAVGEHKIESGEAHSKVNITLKPQDEALIDALYQLGKQVVLVLFHGRPLVLTKVEPKVSAILDTFFLGTMSQQAIAETLFGLNNPSGKLTMSYPRHVGQVPIYYNHLNTGRPFKNDGNPFTSFYLDEQNTPLYPFGFGLSYSSFKLMNLTLSTQKMTEKDTIIVSVDVENTSNIDGYETVQLYIRDYSAEVSRPVQELKQFKKVWVKAHEKVVVSFTISEQDLVYVHSDLSVYADPGKFSIQVGNASNQILKADITRV</sequence>
<evidence type="ECO:0000256" key="5">
    <source>
        <dbReference type="ARBA" id="ARBA00022801"/>
    </source>
</evidence>
<protein>
    <recommendedName>
        <fullName evidence="3">beta-glucosidase</fullName>
        <ecNumber evidence="3">3.2.1.21</ecNumber>
    </recommendedName>
</protein>
<keyword evidence="6 7" id="KW-0326">Glycosidase</keyword>
<keyword evidence="10" id="KW-1185">Reference proteome</keyword>
<gene>
    <name evidence="9" type="ORF">N7548_06960</name>
</gene>
<dbReference type="InterPro" id="IPR001764">
    <property type="entry name" value="Glyco_hydro_3_N"/>
</dbReference>
<dbReference type="PANTHER" id="PTHR30620:SF16">
    <property type="entry name" value="LYSOSOMAL BETA GLUCOSIDASE"/>
    <property type="match status" value="1"/>
</dbReference>
<dbReference type="RefSeq" id="WP_263608749.1">
    <property type="nucleotide sequence ID" value="NZ_JAOVQM010000006.1"/>
</dbReference>
<dbReference type="InterPro" id="IPR019800">
    <property type="entry name" value="Glyco_hydro_3_AS"/>
</dbReference>
<dbReference type="Pfam" id="PF00933">
    <property type="entry name" value="Glyco_hydro_3"/>
    <property type="match status" value="1"/>
</dbReference>
<evidence type="ECO:0000256" key="7">
    <source>
        <dbReference type="RuleBase" id="RU361161"/>
    </source>
</evidence>
<dbReference type="Pfam" id="PF01915">
    <property type="entry name" value="Glyco_hydro_3_C"/>
    <property type="match status" value="1"/>
</dbReference>
<dbReference type="Gene3D" id="3.40.50.1700">
    <property type="entry name" value="Glycoside hydrolase family 3 C-terminal domain"/>
    <property type="match status" value="1"/>
</dbReference>
<dbReference type="InterPro" id="IPR002772">
    <property type="entry name" value="Glyco_hydro_3_C"/>
</dbReference>
<comment type="similarity">
    <text evidence="2 7">Belongs to the glycosyl hydrolase 3 family.</text>
</comment>
<dbReference type="SUPFAM" id="SSF52279">
    <property type="entry name" value="Beta-D-glucan exohydrolase, C-terminal domain"/>
    <property type="match status" value="1"/>
</dbReference>
<evidence type="ECO:0000256" key="2">
    <source>
        <dbReference type="ARBA" id="ARBA00005336"/>
    </source>
</evidence>
<dbReference type="Pfam" id="PF14310">
    <property type="entry name" value="Fn3-like"/>
    <property type="match status" value="1"/>
</dbReference>
<proteinExistence type="inferred from homology"/>
<dbReference type="Gene3D" id="2.60.40.10">
    <property type="entry name" value="Immunoglobulins"/>
    <property type="match status" value="1"/>
</dbReference>
<dbReference type="InterPro" id="IPR036962">
    <property type="entry name" value="Glyco_hydro_3_N_sf"/>
</dbReference>
<dbReference type="Gene3D" id="3.20.20.300">
    <property type="entry name" value="Glycoside hydrolase, family 3, N-terminal domain"/>
    <property type="match status" value="1"/>
</dbReference>
<dbReference type="InterPro" id="IPR013783">
    <property type="entry name" value="Ig-like_fold"/>
</dbReference>
<dbReference type="PANTHER" id="PTHR30620">
    <property type="entry name" value="PERIPLASMIC BETA-GLUCOSIDASE-RELATED"/>
    <property type="match status" value="1"/>
</dbReference>
<evidence type="ECO:0000313" key="9">
    <source>
        <dbReference type="EMBL" id="MCV2232561.1"/>
    </source>
</evidence>
<comment type="catalytic activity">
    <reaction evidence="1">
        <text>Hydrolysis of terminal, non-reducing beta-D-glucosyl residues with release of beta-D-glucose.</text>
        <dbReference type="EC" id="3.2.1.21"/>
    </reaction>
</comment>
<evidence type="ECO:0000313" key="10">
    <source>
        <dbReference type="Proteomes" id="UP001177160"/>
    </source>
</evidence>
<dbReference type="InterPro" id="IPR036881">
    <property type="entry name" value="Glyco_hydro_3_C_sf"/>
</dbReference>
<feature type="domain" description="Fibronectin type III-like" evidence="8">
    <location>
        <begin position="628"/>
        <end position="697"/>
    </location>
</feature>